<dbReference type="RefSeq" id="XP_003836481.1">
    <property type="nucleotide sequence ID" value="XM_003836433.1"/>
</dbReference>
<dbReference type="HOGENOM" id="CLU_018202_0_1_1"/>
<dbReference type="Gene3D" id="3.20.20.220">
    <property type="match status" value="1"/>
</dbReference>
<keyword evidence="5" id="KW-0274">FAD</keyword>
<dbReference type="InterPro" id="IPR002872">
    <property type="entry name" value="Proline_DH_dom"/>
</dbReference>
<proteinExistence type="inferred from homology"/>
<feature type="domain" description="Proline dehydrogenase" evidence="6">
    <location>
        <begin position="97"/>
        <end position="409"/>
    </location>
</feature>
<dbReference type="EMBL" id="FP929105">
    <property type="protein sequence ID" value="CBX93116.1"/>
    <property type="molecule type" value="Genomic_DNA"/>
</dbReference>
<comment type="similarity">
    <text evidence="1 5">Belongs to the proline oxidase family.</text>
</comment>
<comment type="catalytic activity">
    <reaction evidence="5">
        <text>L-proline + a quinone = (S)-1-pyrroline-5-carboxylate + a quinol + H(+)</text>
        <dbReference type="Rhea" id="RHEA:23784"/>
        <dbReference type="ChEBI" id="CHEBI:15378"/>
        <dbReference type="ChEBI" id="CHEBI:17388"/>
        <dbReference type="ChEBI" id="CHEBI:24646"/>
        <dbReference type="ChEBI" id="CHEBI:60039"/>
        <dbReference type="ChEBI" id="CHEBI:132124"/>
        <dbReference type="EC" id="1.5.5.2"/>
    </reaction>
</comment>
<evidence type="ECO:0000256" key="4">
    <source>
        <dbReference type="ARBA" id="ARBA00023062"/>
    </source>
</evidence>
<dbReference type="InterPro" id="IPR029041">
    <property type="entry name" value="FAD-linked_oxidoreductase-like"/>
</dbReference>
<evidence type="ECO:0000256" key="5">
    <source>
        <dbReference type="RuleBase" id="RU364054"/>
    </source>
</evidence>
<dbReference type="OrthoDB" id="5464at2759"/>
<keyword evidence="5" id="KW-0285">Flavoprotein</keyword>
<organism evidence="8">
    <name type="scientific">Leptosphaeria maculans (strain JN3 / isolate v23.1.3 / race Av1-4-5-6-7-8)</name>
    <name type="common">Blackleg fungus</name>
    <name type="synonym">Phoma lingam</name>
    <dbReference type="NCBI Taxonomy" id="985895"/>
    <lineage>
        <taxon>Eukaryota</taxon>
        <taxon>Fungi</taxon>
        <taxon>Dikarya</taxon>
        <taxon>Ascomycota</taxon>
        <taxon>Pezizomycotina</taxon>
        <taxon>Dothideomycetes</taxon>
        <taxon>Pleosporomycetidae</taxon>
        <taxon>Pleosporales</taxon>
        <taxon>Pleosporineae</taxon>
        <taxon>Leptosphaeriaceae</taxon>
        <taxon>Plenodomus</taxon>
        <taxon>Plenodomus lingam/Leptosphaeria maculans species complex</taxon>
    </lineage>
</organism>
<dbReference type="PANTHER" id="PTHR13914">
    <property type="entry name" value="PROLINE OXIDASE"/>
    <property type="match status" value="1"/>
</dbReference>
<dbReference type="InParanoid" id="E4ZP91"/>
<dbReference type="Pfam" id="PF01619">
    <property type="entry name" value="Pro_dh"/>
    <property type="match status" value="1"/>
</dbReference>
<dbReference type="STRING" id="985895.E4ZP91"/>
<dbReference type="AlphaFoldDB" id="E4ZP91"/>
<sequence length="429" mass="47829">MPRGKKDTTTFKNSPFKQHPLAVMPTSMLLRSLFITTVSSNKFLLTLSLHLLSFLAKPNRGLLFNVDRNLVLKGILKQTLYKQFCAGETEQETRACVRKLKDLGFKAVILTFAKETVFDYRSKSPDLHSPEKAVETATTHDVDIETWRIGTLKTVDMISKGDILAIKTTGGGLMVTETLSRGELPPQQMLDALDEVAIKCKQRGIQIIIDAESQHWQNGINRTALELMRKFNTDGTAVIYNTYQAYLKSTPLVLAHHMAEAEKDGFTLGVKLVRGAYLLSDDRSLIHDFKEDIDNAYNGTSHGILQRELGEFGAFRPFPSISLFLASHNRDSVLSANKLHRQRTKAGLPTVPVAFGQLYGMSDEVSYTLLADKGDGELPPEVLKCSTWGSIGECVGYLLRRAVENQQAVLRTKDELAALQAELCRRLLN</sequence>
<evidence type="ECO:0000313" key="7">
    <source>
        <dbReference type="EMBL" id="CBX93116.1"/>
    </source>
</evidence>
<dbReference type="GO" id="GO:0004657">
    <property type="term" value="F:proline dehydrogenase activity"/>
    <property type="evidence" value="ECO:0007669"/>
    <property type="project" value="UniProtKB-EC"/>
</dbReference>
<evidence type="ECO:0000313" key="8">
    <source>
        <dbReference type="Proteomes" id="UP000002668"/>
    </source>
</evidence>
<dbReference type="GeneID" id="13287429"/>
<name>E4ZP91_LEPMJ</name>
<dbReference type="InterPro" id="IPR015659">
    <property type="entry name" value="Proline_oxidase"/>
</dbReference>
<evidence type="ECO:0000256" key="2">
    <source>
        <dbReference type="ARBA" id="ARBA00012695"/>
    </source>
</evidence>
<dbReference type="GO" id="GO:0005739">
    <property type="term" value="C:mitochondrion"/>
    <property type="evidence" value="ECO:0007669"/>
    <property type="project" value="TreeGrafter"/>
</dbReference>
<keyword evidence="3 5" id="KW-0560">Oxidoreductase</keyword>
<dbReference type="EC" id="1.5.5.2" evidence="2 5"/>
<evidence type="ECO:0000256" key="3">
    <source>
        <dbReference type="ARBA" id="ARBA00023002"/>
    </source>
</evidence>
<comment type="cofactor">
    <cofactor evidence="5">
        <name>FAD</name>
        <dbReference type="ChEBI" id="CHEBI:57692"/>
    </cofactor>
</comment>
<dbReference type="GO" id="GO:0071949">
    <property type="term" value="F:FAD binding"/>
    <property type="evidence" value="ECO:0007669"/>
    <property type="project" value="TreeGrafter"/>
</dbReference>
<protein>
    <recommendedName>
        <fullName evidence="2 5">Proline dehydrogenase</fullName>
        <ecNumber evidence="2 5">1.5.5.2</ecNumber>
    </recommendedName>
</protein>
<accession>E4ZP91</accession>
<evidence type="ECO:0000259" key="6">
    <source>
        <dbReference type="Pfam" id="PF01619"/>
    </source>
</evidence>
<dbReference type="OMA" id="AESQHYQ"/>
<dbReference type="GO" id="GO:0010133">
    <property type="term" value="P:L-proline catabolic process to L-glutamate"/>
    <property type="evidence" value="ECO:0007669"/>
    <property type="project" value="TreeGrafter"/>
</dbReference>
<dbReference type="VEuPathDB" id="FungiDB:LEMA_P040170.1"/>
<comment type="function">
    <text evidence="5">Converts proline to delta-1-pyrroline-5-carboxylate.</text>
</comment>
<dbReference type="Proteomes" id="UP000002668">
    <property type="component" value="Genome"/>
</dbReference>
<dbReference type="PANTHER" id="PTHR13914:SF0">
    <property type="entry name" value="PROLINE DEHYDROGENASE 1, MITOCHONDRIAL"/>
    <property type="match status" value="1"/>
</dbReference>
<dbReference type="eggNOG" id="KOG0186">
    <property type="taxonomic scope" value="Eukaryota"/>
</dbReference>
<keyword evidence="4 5" id="KW-0642">Proline metabolism</keyword>
<keyword evidence="8" id="KW-1185">Reference proteome</keyword>
<evidence type="ECO:0000256" key="1">
    <source>
        <dbReference type="ARBA" id="ARBA00005869"/>
    </source>
</evidence>
<reference evidence="8" key="1">
    <citation type="journal article" date="2011" name="Nat. Commun.">
        <title>Effector diversification within compartments of the Leptosphaeria maculans genome affected by Repeat-Induced Point mutations.</title>
        <authorList>
            <person name="Rouxel T."/>
            <person name="Grandaubert J."/>
            <person name="Hane J.K."/>
            <person name="Hoede C."/>
            <person name="van de Wouw A.P."/>
            <person name="Couloux A."/>
            <person name="Dominguez V."/>
            <person name="Anthouard V."/>
            <person name="Bally P."/>
            <person name="Bourras S."/>
            <person name="Cozijnsen A.J."/>
            <person name="Ciuffetti L.M."/>
            <person name="Degrave A."/>
            <person name="Dilmaghani A."/>
            <person name="Duret L."/>
            <person name="Fudal I."/>
            <person name="Goodwin S.B."/>
            <person name="Gout L."/>
            <person name="Glaser N."/>
            <person name="Linglin J."/>
            <person name="Kema G.H.J."/>
            <person name="Lapalu N."/>
            <person name="Lawrence C.B."/>
            <person name="May K."/>
            <person name="Meyer M."/>
            <person name="Ollivier B."/>
            <person name="Poulain J."/>
            <person name="Schoch C.L."/>
            <person name="Simon A."/>
            <person name="Spatafora J.W."/>
            <person name="Stachowiak A."/>
            <person name="Turgeon B.G."/>
            <person name="Tyler B.M."/>
            <person name="Vincent D."/>
            <person name="Weissenbach J."/>
            <person name="Amselem J."/>
            <person name="Quesneville H."/>
            <person name="Oliver R.P."/>
            <person name="Wincker P."/>
            <person name="Balesdent M.-H."/>
            <person name="Howlett B.J."/>
        </authorList>
    </citation>
    <scope>NUCLEOTIDE SEQUENCE [LARGE SCALE GENOMIC DNA]</scope>
    <source>
        <strain evidence="8">JN3 / isolate v23.1.3 / race Av1-4-5-6-7-8</strain>
    </source>
</reference>
<dbReference type="FunCoup" id="E4ZP91">
    <property type="interactions" value="52"/>
</dbReference>
<dbReference type="SUPFAM" id="SSF51730">
    <property type="entry name" value="FAD-linked oxidoreductase"/>
    <property type="match status" value="1"/>
</dbReference>
<gene>
    <name evidence="7" type="ORF">LEMA_P040170.1</name>
</gene>